<name>A0ACC2UN94_9FUNG</name>
<comment type="caution">
    <text evidence="1">The sequence shown here is derived from an EMBL/GenBank/DDBJ whole genome shotgun (WGS) entry which is preliminary data.</text>
</comment>
<dbReference type="Proteomes" id="UP001165960">
    <property type="component" value="Unassembled WGS sequence"/>
</dbReference>
<keyword evidence="2" id="KW-1185">Reference proteome</keyword>
<organism evidence="1 2">
    <name type="scientific">Entomophthora muscae</name>
    <dbReference type="NCBI Taxonomy" id="34485"/>
    <lineage>
        <taxon>Eukaryota</taxon>
        <taxon>Fungi</taxon>
        <taxon>Fungi incertae sedis</taxon>
        <taxon>Zoopagomycota</taxon>
        <taxon>Entomophthoromycotina</taxon>
        <taxon>Entomophthoromycetes</taxon>
        <taxon>Entomophthorales</taxon>
        <taxon>Entomophthoraceae</taxon>
        <taxon>Entomophthora</taxon>
    </lineage>
</organism>
<evidence type="ECO:0000313" key="1">
    <source>
        <dbReference type="EMBL" id="KAJ9088493.1"/>
    </source>
</evidence>
<evidence type="ECO:0000313" key="2">
    <source>
        <dbReference type="Proteomes" id="UP001165960"/>
    </source>
</evidence>
<accession>A0ACC2UN94</accession>
<reference evidence="1" key="1">
    <citation type="submission" date="2022-04" db="EMBL/GenBank/DDBJ databases">
        <title>Genome of the entomopathogenic fungus Entomophthora muscae.</title>
        <authorList>
            <person name="Elya C."/>
            <person name="Lovett B.R."/>
            <person name="Lee E."/>
            <person name="Macias A.M."/>
            <person name="Hajek A.E."/>
            <person name="De Bivort B.L."/>
            <person name="Kasson M.T."/>
            <person name="De Fine Licht H.H."/>
            <person name="Stajich J.E."/>
        </authorList>
    </citation>
    <scope>NUCLEOTIDE SEQUENCE</scope>
    <source>
        <strain evidence="1">Berkeley</strain>
    </source>
</reference>
<proteinExistence type="predicted"/>
<dbReference type="EMBL" id="QTSX02000114">
    <property type="protein sequence ID" value="KAJ9088493.1"/>
    <property type="molecule type" value="Genomic_DNA"/>
</dbReference>
<protein>
    <submittedName>
        <fullName evidence="1">Uncharacterized protein</fullName>
    </submittedName>
</protein>
<sequence>MDNKQKSHPIITFMSDLYGLLNNKIYPTIITWNKDSPGFTIHNINAFDDIVSRHFRNASAKSFCRQLQMYGFKRTSDRRKTRRSSQAYTASFHHIHFNPNCPDELHLIRRKAFKQPSKFRHFQYKPRAQDEDNPVSKVIYQYEEDDIPLLESPPYYPWFLEYL</sequence>
<gene>
    <name evidence="1" type="ORF">DSO57_1022604</name>
</gene>